<name>A0A151JWT2_9HYME</name>
<proteinExistence type="predicted"/>
<evidence type="ECO:0000313" key="1">
    <source>
        <dbReference type="EMBL" id="KYN39205.1"/>
    </source>
</evidence>
<reference evidence="1 2" key="1">
    <citation type="submission" date="2016-03" db="EMBL/GenBank/DDBJ databases">
        <title>Trachymyrmex septentrionalis WGS genome.</title>
        <authorList>
            <person name="Nygaard S."/>
            <person name="Hu H."/>
            <person name="Boomsma J."/>
            <person name="Zhang G."/>
        </authorList>
    </citation>
    <scope>NUCLEOTIDE SEQUENCE [LARGE SCALE GENOMIC DNA]</scope>
    <source>
        <strain evidence="1">Tsep2-gDNA-1</strain>
        <tissue evidence="1">Whole body</tissue>
    </source>
</reference>
<dbReference type="Proteomes" id="UP000078541">
    <property type="component" value="Unassembled WGS sequence"/>
</dbReference>
<protein>
    <submittedName>
        <fullName evidence="1">Uncharacterized protein</fullName>
    </submittedName>
</protein>
<gene>
    <name evidence="1" type="ORF">ALC56_06410</name>
</gene>
<accession>A0A151JWT2</accession>
<keyword evidence="2" id="KW-1185">Reference proteome</keyword>
<sequence length="85" mass="10024">RRPVVMSSYCPVRHRESETLLTLRKLLTAARSTAVVYSTIRLPTNPTQITDAMNQRYFVQMAQWRLVHTNEDPPDRINRTPQYHE</sequence>
<evidence type="ECO:0000313" key="2">
    <source>
        <dbReference type="Proteomes" id="UP000078541"/>
    </source>
</evidence>
<feature type="non-terminal residue" evidence="1">
    <location>
        <position position="1"/>
    </location>
</feature>
<dbReference type="EMBL" id="KQ981623">
    <property type="protein sequence ID" value="KYN39205.1"/>
    <property type="molecule type" value="Genomic_DNA"/>
</dbReference>
<organism evidence="1 2">
    <name type="scientific">Trachymyrmex septentrionalis</name>
    <dbReference type="NCBI Taxonomy" id="34720"/>
    <lineage>
        <taxon>Eukaryota</taxon>
        <taxon>Metazoa</taxon>
        <taxon>Ecdysozoa</taxon>
        <taxon>Arthropoda</taxon>
        <taxon>Hexapoda</taxon>
        <taxon>Insecta</taxon>
        <taxon>Pterygota</taxon>
        <taxon>Neoptera</taxon>
        <taxon>Endopterygota</taxon>
        <taxon>Hymenoptera</taxon>
        <taxon>Apocrita</taxon>
        <taxon>Aculeata</taxon>
        <taxon>Formicoidea</taxon>
        <taxon>Formicidae</taxon>
        <taxon>Myrmicinae</taxon>
        <taxon>Trachymyrmex</taxon>
    </lineage>
</organism>
<dbReference type="AlphaFoldDB" id="A0A151JWT2"/>